<name>A0A918MSW0_9ACTN</name>
<dbReference type="AlphaFoldDB" id="A0A918MSW0"/>
<dbReference type="Gene3D" id="1.10.620.20">
    <property type="entry name" value="Ribonucleotide Reductase, subunit A"/>
    <property type="match status" value="1"/>
</dbReference>
<dbReference type="GO" id="GO:0016491">
    <property type="term" value="F:oxidoreductase activity"/>
    <property type="evidence" value="ECO:0007669"/>
    <property type="project" value="InterPro"/>
</dbReference>
<protein>
    <recommendedName>
        <fullName evidence="3">N-oxidase</fullName>
    </recommendedName>
</protein>
<gene>
    <name evidence="1" type="ORF">GCM10010503_33060</name>
</gene>
<sequence length="336" mass="37809">MNTTTDVTPAATGLIEIPGFPPYDPTDPVENAVITRLAGNWHRRAAVKRAEPELADLFDTARPDYPERIVPFTGHPVWEGLPPEVRGSMLSWSWLAYNRHTIMAEQRIANPAFAYVIEGEFPSLGGPALETSLAQAMVDEQYHTLMHLNASTVTRQQRGITLPDTVLPAPHIVRRHEEMRAECTEEWQRKLTTLAFATVSETSISAYLHLLSDDPDIQQINSTTVKLHNRDEICHSSITGELAKTVYDFLSKEQRRFFVDTMLTGLEAFVANDYRTWQHILALHGVTGADRMIAEVQQDAGRKNLVRDFSGLHGLLSEMDLLGRIDWPWDEAAEKA</sequence>
<dbReference type="InterPro" id="IPR012348">
    <property type="entry name" value="RNR-like"/>
</dbReference>
<dbReference type="InterPro" id="IPR025859">
    <property type="entry name" value="AurF/CmlI"/>
</dbReference>
<evidence type="ECO:0000313" key="2">
    <source>
        <dbReference type="Proteomes" id="UP000620224"/>
    </source>
</evidence>
<accession>A0A918MSW0</accession>
<reference evidence="1" key="2">
    <citation type="submission" date="2020-09" db="EMBL/GenBank/DDBJ databases">
        <authorList>
            <person name="Sun Q."/>
            <person name="Ohkuma M."/>
        </authorList>
    </citation>
    <scope>NUCLEOTIDE SEQUENCE</scope>
    <source>
        <strain evidence="1">JCM 4490</strain>
    </source>
</reference>
<dbReference type="RefSeq" id="WP_190016083.1">
    <property type="nucleotide sequence ID" value="NZ_BMUE01000006.1"/>
</dbReference>
<dbReference type="Pfam" id="PF11583">
    <property type="entry name" value="AurF"/>
    <property type="match status" value="1"/>
</dbReference>
<reference evidence="1" key="1">
    <citation type="journal article" date="2014" name="Int. J. Syst. Evol. Microbiol.">
        <title>Complete genome sequence of Corynebacterium casei LMG S-19264T (=DSM 44701T), isolated from a smear-ripened cheese.</title>
        <authorList>
            <consortium name="US DOE Joint Genome Institute (JGI-PGF)"/>
            <person name="Walter F."/>
            <person name="Albersmeier A."/>
            <person name="Kalinowski J."/>
            <person name="Ruckert C."/>
        </authorList>
    </citation>
    <scope>NUCLEOTIDE SEQUENCE</scope>
    <source>
        <strain evidence="1">JCM 4490</strain>
    </source>
</reference>
<evidence type="ECO:0008006" key="3">
    <source>
        <dbReference type="Google" id="ProtNLM"/>
    </source>
</evidence>
<dbReference type="Proteomes" id="UP000620224">
    <property type="component" value="Unassembled WGS sequence"/>
</dbReference>
<comment type="caution">
    <text evidence="1">The sequence shown here is derived from an EMBL/GenBank/DDBJ whole genome shotgun (WGS) entry which is preliminary data.</text>
</comment>
<keyword evidence="2" id="KW-1185">Reference proteome</keyword>
<organism evidence="1 2">
    <name type="scientific">Streptomyces lucensis JCM 4490</name>
    <dbReference type="NCBI Taxonomy" id="1306176"/>
    <lineage>
        <taxon>Bacteria</taxon>
        <taxon>Bacillati</taxon>
        <taxon>Actinomycetota</taxon>
        <taxon>Actinomycetes</taxon>
        <taxon>Kitasatosporales</taxon>
        <taxon>Streptomycetaceae</taxon>
        <taxon>Streptomyces</taxon>
    </lineage>
</organism>
<dbReference type="EMBL" id="BMUE01000006">
    <property type="protein sequence ID" value="GGW53263.1"/>
    <property type="molecule type" value="Genomic_DNA"/>
</dbReference>
<evidence type="ECO:0000313" key="1">
    <source>
        <dbReference type="EMBL" id="GGW53263.1"/>
    </source>
</evidence>
<proteinExistence type="predicted"/>